<dbReference type="Gene3D" id="1.10.246.230">
    <property type="match status" value="1"/>
</dbReference>
<evidence type="ECO:0000256" key="1">
    <source>
        <dbReference type="ARBA" id="ARBA00009381"/>
    </source>
</evidence>
<reference evidence="6" key="1">
    <citation type="submission" date="2013-03" db="EMBL/GenBank/DDBJ databases">
        <title>Draft genome sequence of Bacillus firmus DS1.</title>
        <authorList>
            <person name="Peng D."/>
            <person name="Zhu L."/>
            <person name="Sun M."/>
        </authorList>
    </citation>
    <scope>NUCLEOTIDE SEQUENCE [LARGE SCALE GENOMIC DNA]</scope>
    <source>
        <strain evidence="6">DS1</strain>
    </source>
</reference>
<keyword evidence="2" id="KW-0808">Transferase</keyword>
<dbReference type="AlphaFoldDB" id="W7L2W0"/>
<comment type="caution">
    <text evidence="5">The sequence shown here is derived from an EMBL/GenBank/DDBJ whole genome shotgun (WGS) entry which is preliminary data.</text>
</comment>
<dbReference type="SUPFAM" id="SSF56235">
    <property type="entry name" value="N-terminal nucleophile aminohydrolases (Ntn hydrolases)"/>
    <property type="match status" value="1"/>
</dbReference>
<evidence type="ECO:0000256" key="3">
    <source>
        <dbReference type="ARBA" id="ARBA00022801"/>
    </source>
</evidence>
<dbReference type="Pfam" id="PF01019">
    <property type="entry name" value="G_glu_transpept"/>
    <property type="match status" value="1"/>
</dbReference>
<evidence type="ECO:0000256" key="2">
    <source>
        <dbReference type="ARBA" id="ARBA00022679"/>
    </source>
</evidence>
<dbReference type="Proteomes" id="UP000019270">
    <property type="component" value="Unassembled WGS sequence"/>
</dbReference>
<dbReference type="PANTHER" id="PTHR43199:SF1">
    <property type="entry name" value="GLUTATHIONE HYDROLASE PROENZYME"/>
    <property type="match status" value="1"/>
</dbReference>
<dbReference type="InterPro" id="IPR029055">
    <property type="entry name" value="Ntn_hydrolases_N"/>
</dbReference>
<evidence type="ECO:0000313" key="5">
    <source>
        <dbReference type="EMBL" id="EWG09936.1"/>
    </source>
</evidence>
<sequence length="526" mass="57616">MRNRTFWQLIVSVCLLTGCTGVSPEKNLLTPFKKQTDAFYGVSASHPIAVDVGMNVLKNGGNAADAAIAISYILGVVEPFASGIGGGGGMLVIPAKGEPDFIDYRETSPSTYSGTGVSGVPGLVAGMEAIHQKYATKDMKRLIDPAVEYAEKGFAVDRGFSHRLETARYRVNSGSTRRFYPNGKAILPGEILVQKDLAKTLRTIQTKGSAGFYQGDIAKAVQAKTGIPLDDFKRYKVRHSEPVQGSFAGYEVFTAPPPFSGTTLLQMLKLAEETGLDPRNQAEYIDRIGKIAKASYEDRRVHIGDGVTAEEISKYISDDHISLLKKELAKDSGNRYAEEEEEHESTTHFVVMDKEGTVISATNTLSNYFGSGAYTNGFFLNDQLKNFADGGINGQAPNKRSRTFTAPTVMISPEEVIGIGSPGGNRIPQILMQVIYSYTKGEGDLQEIVNRDRFTFENSTIHTESPFRKDVLTELEARDYQVIHKVSPMFYGGVQGLIMSQKEKSMFGAGDPRRNGIWRAQHEKGK</sequence>
<dbReference type="GO" id="GO:0016787">
    <property type="term" value="F:hydrolase activity"/>
    <property type="evidence" value="ECO:0007669"/>
    <property type="project" value="UniProtKB-KW"/>
</dbReference>
<reference evidence="5 6" key="2">
    <citation type="journal article" date="2016" name="Sci. Rep.">
        <title>A novel serine protease, Sep1, from Bacillus firmus DS-1 has nematicidal activity and degrades multiple intestinal-associated nematode proteins.</title>
        <authorList>
            <person name="Geng C."/>
            <person name="Nie X."/>
            <person name="Tang Z."/>
            <person name="Zhang Y."/>
            <person name="Lin J."/>
            <person name="Sun M."/>
            <person name="Peng D."/>
        </authorList>
    </citation>
    <scope>NUCLEOTIDE SEQUENCE [LARGE SCALE GENOMIC DNA]</scope>
    <source>
        <strain evidence="5 6">DS1</strain>
    </source>
</reference>
<dbReference type="PROSITE" id="PS51257">
    <property type="entry name" value="PROKAR_LIPOPROTEIN"/>
    <property type="match status" value="1"/>
</dbReference>
<gene>
    <name evidence="5" type="ORF">PBF_16194</name>
</gene>
<dbReference type="EMBL" id="APVL01000012">
    <property type="protein sequence ID" value="EWG09936.1"/>
    <property type="molecule type" value="Genomic_DNA"/>
</dbReference>
<organism evidence="5 6">
    <name type="scientific">Cytobacillus firmus DS1</name>
    <dbReference type="NCBI Taxonomy" id="1307436"/>
    <lineage>
        <taxon>Bacteria</taxon>
        <taxon>Bacillati</taxon>
        <taxon>Bacillota</taxon>
        <taxon>Bacilli</taxon>
        <taxon>Bacillales</taxon>
        <taxon>Bacillaceae</taxon>
        <taxon>Cytobacillus</taxon>
    </lineage>
</organism>
<dbReference type="Gene3D" id="3.60.20.40">
    <property type="match status" value="1"/>
</dbReference>
<evidence type="ECO:0000313" key="6">
    <source>
        <dbReference type="Proteomes" id="UP000019270"/>
    </source>
</evidence>
<name>W7L2W0_CYTFI</name>
<keyword evidence="4" id="KW-0865">Zymogen</keyword>
<comment type="similarity">
    <text evidence="1">Belongs to the gamma-glutamyltransferase family.</text>
</comment>
<accession>W7L2W0</accession>
<dbReference type="InterPro" id="IPR051792">
    <property type="entry name" value="GGT_bact"/>
</dbReference>
<dbReference type="PATRIC" id="fig|1307436.3.peg.3475"/>
<dbReference type="InterPro" id="IPR043137">
    <property type="entry name" value="GGT_ssub_C"/>
</dbReference>
<dbReference type="MEROPS" id="T03.023"/>
<keyword evidence="3" id="KW-0378">Hydrolase</keyword>
<dbReference type="GO" id="GO:0016740">
    <property type="term" value="F:transferase activity"/>
    <property type="evidence" value="ECO:0007669"/>
    <property type="project" value="UniProtKB-KW"/>
</dbReference>
<dbReference type="PANTHER" id="PTHR43199">
    <property type="entry name" value="GLUTATHIONE HYDROLASE"/>
    <property type="match status" value="1"/>
</dbReference>
<dbReference type="eggNOG" id="COG0405">
    <property type="taxonomic scope" value="Bacteria"/>
</dbReference>
<dbReference type="RefSeq" id="WP_035330954.1">
    <property type="nucleotide sequence ID" value="NZ_APVL01000012.1"/>
</dbReference>
<protein>
    <submittedName>
        <fullName evidence="5">Gamma-glutamyltranspeptidase</fullName>
    </submittedName>
</protein>
<evidence type="ECO:0000256" key="4">
    <source>
        <dbReference type="ARBA" id="ARBA00023145"/>
    </source>
</evidence>
<dbReference type="PRINTS" id="PR01210">
    <property type="entry name" value="GGTRANSPTASE"/>
</dbReference>
<proteinExistence type="inferred from homology"/>